<feature type="domain" description="Protein kinase" evidence="2">
    <location>
        <begin position="1"/>
        <end position="173"/>
    </location>
</feature>
<evidence type="ECO:0000259" key="2">
    <source>
        <dbReference type="PROSITE" id="PS50011"/>
    </source>
</evidence>
<feature type="region of interest" description="Disordered" evidence="1">
    <location>
        <begin position="624"/>
        <end position="650"/>
    </location>
</feature>
<reference evidence="3" key="1">
    <citation type="submission" date="2016-06" db="UniProtKB">
        <authorList>
            <consortium name="WormBaseParasite"/>
        </authorList>
    </citation>
    <scope>IDENTIFICATION</scope>
</reference>
<dbReference type="InterPro" id="IPR011009">
    <property type="entry name" value="Kinase-like_dom_sf"/>
</dbReference>
<feature type="compositionally biased region" description="Low complexity" evidence="1">
    <location>
        <begin position="225"/>
        <end position="240"/>
    </location>
</feature>
<dbReference type="PROSITE" id="PS50011">
    <property type="entry name" value="PROTEIN_KINASE_DOM"/>
    <property type="match status" value="1"/>
</dbReference>
<dbReference type="WBParaSite" id="ECPE_0000782601-mRNA-1">
    <property type="protein sequence ID" value="ECPE_0000782601-mRNA-1"/>
    <property type="gene ID" value="ECPE_0000782601"/>
</dbReference>
<feature type="region of interest" description="Disordered" evidence="1">
    <location>
        <begin position="721"/>
        <end position="747"/>
    </location>
</feature>
<sequence>LEEVPTLSALIICRQLSEALLFLHSMGLVHCNVTPHSVYLFAIDQVRLGNFEYVADLNHLPADFLADWLPPELWHDHTNSTLTPIPSTDSQSHKEDRWTCPISPVTDVYSLAKLLKFLWSQHHDNSSTTDQLPLLVDGPITSVDMLLKAALQSRPEERLPMKQFHRLLIHLFWNEYDQIRPPKPPIHNPIPCPLRLCSHHHPSCDTFVRKDEKKKTPVTHAIQLSSMRNSSQPQSSSVSKSSHEVYITYRKRDPTPFSEKKINDNRPEVDQGTWTPRPVDSPLDCGSSPSPSTGSHFTRFVQASSSRRKNEKMISNKQESARSKLTRFYPFINEWLKRKRMTGSTPNGTDTSDGLSIFDEKSTMINTPFCRAEAPSSENGKQPMTPLPSCLQRSSVRKSKTVKLSRTEYVELAAVPRVPEGVDVPPDLVPRRILSAPQPRRHVRRSQTLSVGWRTDSVVDGNSRGMETPKSAGLFQRSNSLHKTMYNPPVIVAPLSLAALSRNCEHMPMKPASHLTRTAPINLSYAQITGTPDLIRSSSRLSRRRFHRTPNGLVTAGCPRQMTAYQPGPTHRSASCSALSQLTFSTQFRDRIHNRSVQTENTWLCDSCRFRIRSIRSDAVRSSDQRSVVRGSDSVYDTPPNVPSPLSSDNKNNLVGRIIELFESFAQTQSDKSTPFKSSRQDCGPFWTPRLGLRDTNPHPKCPRSLTRIQVNGWKKTTEFPPFGKQLHTESPRVESQQVTSVADTNGSKSLSQLLKLRDNISNEDQSAPQQMYDY</sequence>
<protein>
    <submittedName>
        <fullName evidence="3">Protein kinase domain-containing protein</fullName>
    </submittedName>
</protein>
<feature type="compositionally biased region" description="Polar residues" evidence="1">
    <location>
        <begin position="734"/>
        <end position="747"/>
    </location>
</feature>
<dbReference type="AlphaFoldDB" id="A0A183ALH2"/>
<dbReference type="Gene3D" id="1.10.510.10">
    <property type="entry name" value="Transferase(Phosphotransferase) domain 1"/>
    <property type="match status" value="1"/>
</dbReference>
<name>A0A183ALH2_9TREM</name>
<feature type="compositionally biased region" description="Basic and acidic residues" evidence="1">
    <location>
        <begin position="250"/>
        <end position="269"/>
    </location>
</feature>
<organism evidence="3">
    <name type="scientific">Echinostoma caproni</name>
    <dbReference type="NCBI Taxonomy" id="27848"/>
    <lineage>
        <taxon>Eukaryota</taxon>
        <taxon>Metazoa</taxon>
        <taxon>Spiralia</taxon>
        <taxon>Lophotrochozoa</taxon>
        <taxon>Platyhelminthes</taxon>
        <taxon>Trematoda</taxon>
        <taxon>Digenea</taxon>
        <taxon>Plagiorchiida</taxon>
        <taxon>Echinostomata</taxon>
        <taxon>Echinostomatoidea</taxon>
        <taxon>Echinostomatidae</taxon>
        <taxon>Echinostoma</taxon>
    </lineage>
</organism>
<dbReference type="SUPFAM" id="SSF56112">
    <property type="entry name" value="Protein kinase-like (PK-like)"/>
    <property type="match status" value="1"/>
</dbReference>
<evidence type="ECO:0000256" key="1">
    <source>
        <dbReference type="SAM" id="MobiDB-lite"/>
    </source>
</evidence>
<feature type="compositionally biased region" description="Basic and acidic residues" evidence="1">
    <location>
        <begin position="311"/>
        <end position="320"/>
    </location>
</feature>
<dbReference type="InterPro" id="IPR000719">
    <property type="entry name" value="Prot_kinase_dom"/>
</dbReference>
<feature type="region of interest" description="Disordered" evidence="1">
    <location>
        <begin position="373"/>
        <end position="393"/>
    </location>
</feature>
<feature type="compositionally biased region" description="Polar residues" evidence="1">
    <location>
        <begin position="287"/>
        <end position="305"/>
    </location>
</feature>
<dbReference type="GO" id="GO:0005524">
    <property type="term" value="F:ATP binding"/>
    <property type="evidence" value="ECO:0007669"/>
    <property type="project" value="InterPro"/>
</dbReference>
<dbReference type="GO" id="GO:0004672">
    <property type="term" value="F:protein kinase activity"/>
    <property type="evidence" value="ECO:0007669"/>
    <property type="project" value="InterPro"/>
</dbReference>
<proteinExistence type="predicted"/>
<evidence type="ECO:0000313" key="3">
    <source>
        <dbReference type="WBParaSite" id="ECPE_0000782601-mRNA-1"/>
    </source>
</evidence>
<feature type="region of interest" description="Disordered" evidence="1">
    <location>
        <begin position="208"/>
        <end position="320"/>
    </location>
</feature>
<accession>A0A183ALH2</accession>